<feature type="region of interest" description="Disordered" evidence="4">
    <location>
        <begin position="751"/>
        <end position="770"/>
    </location>
</feature>
<dbReference type="PANTHER" id="PTHR14396:SF10">
    <property type="entry name" value="CLASPIN"/>
    <property type="match status" value="1"/>
</dbReference>
<feature type="compositionally biased region" description="Polar residues" evidence="4">
    <location>
        <begin position="782"/>
        <end position="791"/>
    </location>
</feature>
<sequence length="1299" mass="143321">MSSPSTPRTTRSRSRSASAAADSPEILTPGKKIKAMLAAFDSDSETDNDNPGDRKPSANFINSLRNNSNPTRVLTLDEDEEDEDDDVIMPRGRMAARLQGNTTHQPPTEKPSPETAFERVSKTLRTEKQSGDDTRRDSGDDEALSSDDDLPAAGPRRRIQKAGVAQDEDGDSVRSRSRARSFSPLFVSSPTHPQHDGQERDGDADSGNEEMAPKRNNRFLALVAQKRKEREEKARIEAEKKAARARELLPTADIIPDDESADDGGSGRKKAAQQSRPAARKASKKALEEMNRETQRMSRNLQLAHDARTKKKITKESFFARFNFMQPQEQAAPEQAGENSSNTAGSQHSSDVEAQKDKETPQTSPVSAPADGLDDLTKESELDFPTLEQLINEPEETQKVLAEEMGDQTVNTNVEMSNVKKGKMPIRVAPARVRLSREQVALHQKDDSDSDLEIVTSPAKCRRIAAFENLPARNVREPASMFKLKVLAQLTSPTRSSTMNSAELSANLLYKAKQQAAQERKERIEDLRARGIVVETTAERAAFEDEIENLVEKARQEGEEIAKIERAAAKRENGDDQDDDDDGDFDYSGSEDEGDGGLNGDEDEEEVEADGKVNQEGNLIDSEADEDDEDDEESEEGEEAEPPLEEPEMPEMPTQRRKRPTRVVSDDEDEDEDQAPKTPARLINPFLNSIERPNIPVKSSEATMSLTQAFAGTLAPSQDMSQEDTSTIPQSLPEPLPMSMHGEPDSQVIIKDSQEQRAGSTEPFAGYWQPDARVSESPAHRSVSQFSQFPDPTQDAGFVLSPFDPNKRFMGTPTSTIETVLVEQNQSPAAARNMRNLRRGKVPDLSAIDEQEEDGSEIDASAFDVMKKAAKPAKKPTDIFDRKKSKAKDVVEDAAEESDDEYAGLGGASDDEADDEENAYDRAMINDNSGEKVDPKQLAALNALHQRNADEKEVAKLMKDITTGALRRRRGADDELDLDDSDDEILARRRKKQREFARMRNALLADGKVGEIAKNPKKAAFFKAIEDRDDDDDSGLDFLRYERETSTQDEPSLQDATSEAQANAMSAESNKRKRPLELAAEDVNNRPPPHLRRKPASAMSKKPATLAEIRESVSFLTERPEYDSFQEDVSVDEDEDEDEQHVGNDEDEPPAANRPRELSAAPSHPRRTRGPVVDRLALLRQASSNSASSASNTRVAFHTSPGSDKAASFGFRPPILRNTATASSSSSTSSTSDSSRVNKAPGASLSKKGGVNYYTAAREHERERQLRTQHRNRESNITALLNKHAGNRLGALGGTGNWD</sequence>
<evidence type="ECO:0000313" key="6">
    <source>
        <dbReference type="EMBL" id="KAL2819321.1"/>
    </source>
</evidence>
<gene>
    <name evidence="6" type="ORF">BDW59DRAFT_121342</name>
</gene>
<organism evidence="6 7">
    <name type="scientific">Aspergillus cavernicola</name>
    <dbReference type="NCBI Taxonomy" id="176166"/>
    <lineage>
        <taxon>Eukaryota</taxon>
        <taxon>Fungi</taxon>
        <taxon>Dikarya</taxon>
        <taxon>Ascomycota</taxon>
        <taxon>Pezizomycotina</taxon>
        <taxon>Eurotiomycetes</taxon>
        <taxon>Eurotiomycetidae</taxon>
        <taxon>Eurotiales</taxon>
        <taxon>Aspergillaceae</taxon>
        <taxon>Aspergillus</taxon>
        <taxon>Aspergillus subgen. Nidulantes</taxon>
    </lineage>
</organism>
<feature type="region of interest" description="Disordered" evidence="4">
    <location>
        <begin position="562"/>
        <end position="687"/>
    </location>
</feature>
<feature type="region of interest" description="Disordered" evidence="4">
    <location>
        <begin position="1"/>
        <end position="381"/>
    </location>
</feature>
<feature type="region of interest" description="Disordered" evidence="4">
    <location>
        <begin position="1025"/>
        <end position="1252"/>
    </location>
</feature>
<feature type="compositionally biased region" description="Basic and acidic residues" evidence="4">
    <location>
        <begin position="193"/>
        <end position="203"/>
    </location>
</feature>
<proteinExistence type="predicted"/>
<keyword evidence="7" id="KW-1185">Reference proteome</keyword>
<feature type="compositionally biased region" description="Basic and acidic residues" evidence="4">
    <location>
        <begin position="875"/>
        <end position="891"/>
    </location>
</feature>
<feature type="region of interest" description="Disordered" evidence="4">
    <location>
        <begin position="775"/>
        <end position="812"/>
    </location>
</feature>
<feature type="compositionally biased region" description="Polar residues" evidence="4">
    <location>
        <begin position="59"/>
        <end position="72"/>
    </location>
</feature>
<feature type="compositionally biased region" description="Basic and acidic residues" evidence="4">
    <location>
        <begin position="350"/>
        <end position="360"/>
    </location>
</feature>
<feature type="compositionally biased region" description="Basic and acidic residues" evidence="4">
    <location>
        <begin position="285"/>
        <end position="296"/>
    </location>
</feature>
<dbReference type="Pfam" id="PF09444">
    <property type="entry name" value="MRC1"/>
    <property type="match status" value="1"/>
</dbReference>
<evidence type="ECO:0000256" key="2">
    <source>
        <dbReference type="ARBA" id="ARBA00022553"/>
    </source>
</evidence>
<feature type="compositionally biased region" description="Acidic residues" evidence="4">
    <location>
        <begin position="622"/>
        <end position="649"/>
    </location>
</feature>
<feature type="compositionally biased region" description="Acidic residues" evidence="4">
    <location>
        <begin position="909"/>
        <end position="918"/>
    </location>
</feature>
<feature type="compositionally biased region" description="Basic and acidic residues" evidence="4">
    <location>
        <begin position="116"/>
        <end position="138"/>
    </location>
</feature>
<comment type="caution">
    <text evidence="6">The sequence shown here is derived from an EMBL/GenBank/DDBJ whole genome shotgun (WGS) entry which is preliminary data.</text>
</comment>
<feature type="compositionally biased region" description="Polar residues" evidence="4">
    <location>
        <begin position="337"/>
        <end position="349"/>
    </location>
</feature>
<feature type="compositionally biased region" description="Low complexity" evidence="4">
    <location>
        <begin position="326"/>
        <end position="336"/>
    </location>
</feature>
<feature type="compositionally biased region" description="Acidic residues" evidence="4">
    <location>
        <begin position="1124"/>
        <end position="1149"/>
    </location>
</feature>
<feature type="compositionally biased region" description="Basic and acidic residues" evidence="4">
    <location>
        <begin position="226"/>
        <end position="247"/>
    </location>
</feature>
<keyword evidence="2" id="KW-0597">Phosphoprotein</keyword>
<feature type="compositionally biased region" description="Low complexity" evidence="4">
    <location>
        <begin position="1219"/>
        <end position="1235"/>
    </location>
</feature>
<feature type="compositionally biased region" description="Low complexity" evidence="4">
    <location>
        <begin position="1182"/>
        <end position="1192"/>
    </location>
</feature>
<feature type="compositionally biased region" description="Basic and acidic residues" evidence="4">
    <location>
        <begin position="562"/>
        <end position="574"/>
    </location>
</feature>
<dbReference type="EMBL" id="JBFXLS010000077">
    <property type="protein sequence ID" value="KAL2819321.1"/>
    <property type="molecule type" value="Genomic_DNA"/>
</dbReference>
<accession>A0ABR4HUY7</accession>
<comment type="subcellular location">
    <subcellularLocation>
        <location evidence="1">Nucleus</location>
    </subcellularLocation>
</comment>
<feature type="compositionally biased region" description="Polar residues" evidence="4">
    <location>
        <begin position="1048"/>
        <end position="1068"/>
    </location>
</feature>
<feature type="compositionally biased region" description="Acidic residues" evidence="4">
    <location>
        <begin position="892"/>
        <end position="902"/>
    </location>
</feature>
<feature type="region of interest" description="Disordered" evidence="4">
    <location>
        <begin position="715"/>
        <end position="744"/>
    </location>
</feature>
<dbReference type="InterPro" id="IPR018564">
    <property type="entry name" value="Repl_chkpnt_MRC1_dom"/>
</dbReference>
<feature type="compositionally biased region" description="Low complexity" evidence="4">
    <location>
        <begin position="1"/>
        <end position="24"/>
    </location>
</feature>
<feature type="compositionally biased region" description="Polar residues" evidence="4">
    <location>
        <begin position="715"/>
        <end position="730"/>
    </location>
</feature>
<feature type="compositionally biased region" description="Acidic residues" evidence="4">
    <location>
        <begin position="575"/>
        <end position="608"/>
    </location>
</feature>
<feature type="domain" description="DNA replication checkpoint mediator MRC1" evidence="5">
    <location>
        <begin position="883"/>
        <end position="1023"/>
    </location>
</feature>
<evidence type="ECO:0000256" key="3">
    <source>
        <dbReference type="ARBA" id="ARBA00023242"/>
    </source>
</evidence>
<feature type="compositionally biased region" description="Acidic residues" evidence="4">
    <location>
        <begin position="76"/>
        <end position="87"/>
    </location>
</feature>
<reference evidence="6 7" key="1">
    <citation type="submission" date="2024-07" db="EMBL/GenBank/DDBJ databases">
        <title>Section-level genome sequencing and comparative genomics of Aspergillus sections Usti and Cavernicolus.</title>
        <authorList>
            <consortium name="Lawrence Berkeley National Laboratory"/>
            <person name="Nybo J.L."/>
            <person name="Vesth T.C."/>
            <person name="Theobald S."/>
            <person name="Frisvad J.C."/>
            <person name="Larsen T.O."/>
            <person name="Kjaerboelling I."/>
            <person name="Rothschild-Mancinelli K."/>
            <person name="Lyhne E.K."/>
            <person name="Kogle M.E."/>
            <person name="Barry K."/>
            <person name="Clum A."/>
            <person name="Na H."/>
            <person name="Ledsgaard L."/>
            <person name="Lin J."/>
            <person name="Lipzen A."/>
            <person name="Kuo A."/>
            <person name="Riley R."/>
            <person name="Mondo S."/>
            <person name="LaButti K."/>
            <person name="Haridas S."/>
            <person name="Pangalinan J."/>
            <person name="Salamov A.A."/>
            <person name="Simmons B.A."/>
            <person name="Magnuson J.K."/>
            <person name="Chen J."/>
            <person name="Drula E."/>
            <person name="Henrissat B."/>
            <person name="Wiebenga A."/>
            <person name="Lubbers R.J."/>
            <person name="Gomes A.C."/>
            <person name="Makela M.R."/>
            <person name="Stajich J."/>
            <person name="Grigoriev I.V."/>
            <person name="Mortensen U.H."/>
            <person name="De vries R.P."/>
            <person name="Baker S.E."/>
            <person name="Andersen M.R."/>
        </authorList>
    </citation>
    <scope>NUCLEOTIDE SEQUENCE [LARGE SCALE GENOMIC DNA]</scope>
    <source>
        <strain evidence="6 7">CBS 600.67</strain>
    </source>
</reference>
<evidence type="ECO:0000256" key="1">
    <source>
        <dbReference type="ARBA" id="ARBA00004123"/>
    </source>
</evidence>
<dbReference type="InterPro" id="IPR024146">
    <property type="entry name" value="Claspin"/>
</dbReference>
<keyword evidence="3" id="KW-0539">Nucleus</keyword>
<feature type="compositionally biased region" description="Acidic residues" evidence="4">
    <location>
        <begin position="139"/>
        <end position="150"/>
    </location>
</feature>
<evidence type="ECO:0000259" key="5">
    <source>
        <dbReference type="Pfam" id="PF09444"/>
    </source>
</evidence>
<evidence type="ECO:0000256" key="4">
    <source>
        <dbReference type="SAM" id="MobiDB-lite"/>
    </source>
</evidence>
<evidence type="ECO:0000313" key="7">
    <source>
        <dbReference type="Proteomes" id="UP001610335"/>
    </source>
</evidence>
<dbReference type="Proteomes" id="UP001610335">
    <property type="component" value="Unassembled WGS sequence"/>
</dbReference>
<dbReference type="PANTHER" id="PTHR14396">
    <property type="entry name" value="CLASPIN"/>
    <property type="match status" value="1"/>
</dbReference>
<feature type="region of interest" description="Disordered" evidence="4">
    <location>
        <begin position="869"/>
        <end position="934"/>
    </location>
</feature>
<protein>
    <submittedName>
        <fullName evidence="6">MRC1-like domain-containing protein</fullName>
    </submittedName>
</protein>
<name>A0ABR4HUY7_9EURO</name>